<feature type="compositionally biased region" description="Basic and acidic residues" evidence="1">
    <location>
        <begin position="12"/>
        <end position="34"/>
    </location>
</feature>
<comment type="caution">
    <text evidence="3">The sequence shown here is derived from an EMBL/GenBank/DDBJ whole genome shotgun (WGS) entry which is preliminary data.</text>
</comment>
<gene>
    <name evidence="3" type="ORF">JMJ35_003689</name>
</gene>
<dbReference type="EMBL" id="JAFEKC020000006">
    <property type="protein sequence ID" value="KAK0513967.1"/>
    <property type="molecule type" value="Genomic_DNA"/>
</dbReference>
<name>A0AA39R2Z4_9LECA</name>
<proteinExistence type="predicted"/>
<evidence type="ECO:0000256" key="2">
    <source>
        <dbReference type="SAM" id="Phobius"/>
    </source>
</evidence>
<feature type="transmembrane region" description="Helical" evidence="2">
    <location>
        <begin position="124"/>
        <end position="154"/>
    </location>
</feature>
<protein>
    <submittedName>
        <fullName evidence="3">Uncharacterized protein</fullName>
    </submittedName>
</protein>
<keyword evidence="4" id="KW-1185">Reference proteome</keyword>
<dbReference type="AlphaFoldDB" id="A0AA39R2Z4"/>
<accession>A0AA39R2Z4</accession>
<keyword evidence="2" id="KW-1133">Transmembrane helix</keyword>
<keyword evidence="2" id="KW-0812">Transmembrane</keyword>
<evidence type="ECO:0000313" key="3">
    <source>
        <dbReference type="EMBL" id="KAK0513967.1"/>
    </source>
</evidence>
<feature type="compositionally biased region" description="Basic and acidic residues" evidence="1">
    <location>
        <begin position="49"/>
        <end position="62"/>
    </location>
</feature>
<feature type="region of interest" description="Disordered" evidence="1">
    <location>
        <begin position="1"/>
        <end position="80"/>
    </location>
</feature>
<evidence type="ECO:0000313" key="4">
    <source>
        <dbReference type="Proteomes" id="UP001166286"/>
    </source>
</evidence>
<sequence>MIGEPIASQDSSLHHDTTPENEHGLQTPDIDHHPLRQPAAAHLPSGKNIENEKLDPSQYDRPRRSRRNRHDPEKVSLDRNAMLSQPIHAFPRYPQHSAYPVDLYDDDDDDEEEEDEPKRHAVWILIYLSTLAPILALPLSLYTLLTALLLLVLYPLRFCTSQWPSPTCFHRFLSPPPLIQLGLICSPHGNSTAHNLTINNILTLVVVNVLSPIYAMAIAGAAWVAAVFWAYTAILGNPDGKEERDDGRDAVLAVRRWWERWLVQGLE</sequence>
<evidence type="ECO:0000256" key="1">
    <source>
        <dbReference type="SAM" id="MobiDB-lite"/>
    </source>
</evidence>
<keyword evidence="2" id="KW-0472">Membrane</keyword>
<feature type="transmembrane region" description="Helical" evidence="2">
    <location>
        <begin position="213"/>
        <end position="234"/>
    </location>
</feature>
<organism evidence="3 4">
    <name type="scientific">Cladonia borealis</name>
    <dbReference type="NCBI Taxonomy" id="184061"/>
    <lineage>
        <taxon>Eukaryota</taxon>
        <taxon>Fungi</taxon>
        <taxon>Dikarya</taxon>
        <taxon>Ascomycota</taxon>
        <taxon>Pezizomycotina</taxon>
        <taxon>Lecanoromycetes</taxon>
        <taxon>OSLEUM clade</taxon>
        <taxon>Lecanoromycetidae</taxon>
        <taxon>Lecanorales</taxon>
        <taxon>Lecanorineae</taxon>
        <taxon>Cladoniaceae</taxon>
        <taxon>Cladonia</taxon>
    </lineage>
</organism>
<reference evidence="3" key="1">
    <citation type="submission" date="2023-03" db="EMBL/GenBank/DDBJ databases">
        <title>Complete genome of Cladonia borealis.</title>
        <authorList>
            <person name="Park H."/>
        </authorList>
    </citation>
    <scope>NUCLEOTIDE SEQUENCE</scope>
    <source>
        <strain evidence="3">ANT050790</strain>
    </source>
</reference>
<dbReference type="Proteomes" id="UP001166286">
    <property type="component" value="Unassembled WGS sequence"/>
</dbReference>